<name>A0A940DT25_9BACT</name>
<dbReference type="PANTHER" id="PTHR22916:SF3">
    <property type="entry name" value="UDP-GLCNAC:BETAGAL BETA-1,3-N-ACETYLGLUCOSAMINYLTRANSFERASE-LIKE PROTEIN 1"/>
    <property type="match status" value="1"/>
</dbReference>
<organism evidence="2 3">
    <name type="scientific">Candidatus Cryptobacteroides avicola</name>
    <dbReference type="NCBI Taxonomy" id="2840757"/>
    <lineage>
        <taxon>Bacteria</taxon>
        <taxon>Pseudomonadati</taxon>
        <taxon>Bacteroidota</taxon>
        <taxon>Bacteroidia</taxon>
        <taxon>Bacteroidales</taxon>
        <taxon>Candidatus Cryptobacteroides</taxon>
    </lineage>
</organism>
<dbReference type="Gene3D" id="3.90.550.10">
    <property type="entry name" value="Spore Coat Polysaccharide Biosynthesis Protein SpsA, Chain A"/>
    <property type="match status" value="1"/>
</dbReference>
<dbReference type="InterPro" id="IPR001173">
    <property type="entry name" value="Glyco_trans_2-like"/>
</dbReference>
<dbReference type="Pfam" id="PF00535">
    <property type="entry name" value="Glycos_transf_2"/>
    <property type="match status" value="1"/>
</dbReference>
<evidence type="ECO:0000313" key="2">
    <source>
        <dbReference type="EMBL" id="MBO8483904.1"/>
    </source>
</evidence>
<evidence type="ECO:0000259" key="1">
    <source>
        <dbReference type="Pfam" id="PF00535"/>
    </source>
</evidence>
<proteinExistence type="predicted"/>
<feature type="domain" description="Glycosyltransferase 2-like" evidence="1">
    <location>
        <begin position="6"/>
        <end position="119"/>
    </location>
</feature>
<gene>
    <name evidence="2" type="ORF">IAB75_07310</name>
</gene>
<comment type="caution">
    <text evidence="2">The sequence shown here is derived from an EMBL/GenBank/DDBJ whole genome shotgun (WGS) entry which is preliminary data.</text>
</comment>
<evidence type="ECO:0000313" key="3">
    <source>
        <dbReference type="Proteomes" id="UP000725002"/>
    </source>
</evidence>
<dbReference type="PANTHER" id="PTHR22916">
    <property type="entry name" value="GLYCOSYLTRANSFERASE"/>
    <property type="match status" value="1"/>
</dbReference>
<dbReference type="GO" id="GO:0016758">
    <property type="term" value="F:hexosyltransferase activity"/>
    <property type="evidence" value="ECO:0007669"/>
    <property type="project" value="UniProtKB-ARBA"/>
</dbReference>
<protein>
    <submittedName>
        <fullName evidence="2">Glycosyltransferase</fullName>
    </submittedName>
</protein>
<reference evidence="2" key="2">
    <citation type="journal article" date="2021" name="PeerJ">
        <title>Extensive microbial diversity within the chicken gut microbiome revealed by metagenomics and culture.</title>
        <authorList>
            <person name="Gilroy R."/>
            <person name="Ravi A."/>
            <person name="Getino M."/>
            <person name="Pursley I."/>
            <person name="Horton D.L."/>
            <person name="Alikhan N.F."/>
            <person name="Baker D."/>
            <person name="Gharbi K."/>
            <person name="Hall N."/>
            <person name="Watson M."/>
            <person name="Adriaenssens E.M."/>
            <person name="Foster-Nyarko E."/>
            <person name="Jarju S."/>
            <person name="Secka A."/>
            <person name="Antonio M."/>
            <person name="Oren A."/>
            <person name="Chaudhuri R.R."/>
            <person name="La Ragione R."/>
            <person name="Hildebrand F."/>
            <person name="Pallen M.J."/>
        </authorList>
    </citation>
    <scope>NUCLEOTIDE SEQUENCE</scope>
    <source>
        <strain evidence="2">G3-8215</strain>
    </source>
</reference>
<dbReference type="AlphaFoldDB" id="A0A940DT25"/>
<accession>A0A940DT25</accession>
<dbReference type="InterPro" id="IPR029044">
    <property type="entry name" value="Nucleotide-diphossugar_trans"/>
</dbReference>
<reference evidence="2" key="1">
    <citation type="submission" date="2020-10" db="EMBL/GenBank/DDBJ databases">
        <authorList>
            <person name="Gilroy R."/>
        </authorList>
    </citation>
    <scope>NUCLEOTIDE SEQUENCE</scope>
    <source>
        <strain evidence="2">G3-8215</strain>
    </source>
</reference>
<sequence>MAPLVSIIIPNYNYARYLNERINSILDQTFSDFEIILLDDASTDNSVEILDKYKNNPLVSHCIVNKENSGYVFRQWEKGINLARGKYIWIAESDDLATPDFLEKTVWALERHPEANLCFCGSDLIDSIGGPDISHYDYDKKMLPDFDPSCRTYLLESKFFINHYMVWTNTIYNASGTVFRKDALHQDYFKAIESFRYCGDWLFWTKIINTGKVIILKNKLNRFRLHNESTTAKAFDSGATAIETLNVLLNILPEVSRPRQLICYGTVHRNSRRTFEKAVLKSFNQYYFKHLGIFKGFCAIILERINKSLLHILPFTISQDKDIHIKPGASYEV</sequence>
<dbReference type="EMBL" id="JADILV010000047">
    <property type="protein sequence ID" value="MBO8483904.1"/>
    <property type="molecule type" value="Genomic_DNA"/>
</dbReference>
<dbReference type="SUPFAM" id="SSF53448">
    <property type="entry name" value="Nucleotide-diphospho-sugar transferases"/>
    <property type="match status" value="1"/>
</dbReference>
<dbReference type="Proteomes" id="UP000725002">
    <property type="component" value="Unassembled WGS sequence"/>
</dbReference>